<dbReference type="Pfam" id="PF22483">
    <property type="entry name" value="Mu-transpos_C_2"/>
    <property type="match status" value="1"/>
</dbReference>
<evidence type="ECO:0000256" key="1">
    <source>
        <dbReference type="ARBA" id="ARBA00009277"/>
    </source>
</evidence>
<dbReference type="EMBL" id="AEUN01000463">
    <property type="protein sequence ID" value="EHJ07519.1"/>
    <property type="molecule type" value="Genomic_DNA"/>
</dbReference>
<dbReference type="InterPro" id="IPR001584">
    <property type="entry name" value="Integrase_cat-core"/>
</dbReference>
<comment type="caution">
    <text evidence="3">The sequence shown here is derived from an EMBL/GenBank/DDBJ whole genome shotgun (WGS) entry which is preliminary data.</text>
</comment>
<protein>
    <submittedName>
        <fullName evidence="3">Transposase IstA</fullName>
    </submittedName>
</protein>
<dbReference type="PANTHER" id="PTHR35004">
    <property type="entry name" value="TRANSPOSASE RV3428C-RELATED"/>
    <property type="match status" value="1"/>
</dbReference>
<accession>G5JJW4</accession>
<dbReference type="InterPro" id="IPR012337">
    <property type="entry name" value="RNaseH-like_sf"/>
</dbReference>
<dbReference type="GO" id="GO:0003676">
    <property type="term" value="F:nucleic acid binding"/>
    <property type="evidence" value="ECO:0007669"/>
    <property type="project" value="InterPro"/>
</dbReference>
<organism evidence="3 4">
    <name type="scientific">Staphylococcus simiae CCM 7213 = CCUG 51256</name>
    <dbReference type="NCBI Taxonomy" id="911238"/>
    <lineage>
        <taxon>Bacteria</taxon>
        <taxon>Bacillati</taxon>
        <taxon>Bacillota</taxon>
        <taxon>Bacilli</taxon>
        <taxon>Bacillales</taxon>
        <taxon>Staphylococcaceae</taxon>
        <taxon>Staphylococcus</taxon>
    </lineage>
</organism>
<gene>
    <name evidence="3" type="ORF">SS7213T_08877</name>
</gene>
<dbReference type="SUPFAM" id="SSF53098">
    <property type="entry name" value="Ribonuclease H-like"/>
    <property type="match status" value="1"/>
</dbReference>
<dbReference type="AlphaFoldDB" id="G5JJW4"/>
<dbReference type="InterPro" id="IPR054353">
    <property type="entry name" value="IstA-like_C"/>
</dbReference>
<sequence length="232" mass="27025">MVQAFESIEGVPEELVTDNMKTVMSQPRTETFSGQVNPKFKQFADDFNFKVKPCIAGRPRTKGKVESIMKILDEIHAYQGQLYLHEIPQFIAELNDHLNYSVHNGTGKIPVIEVKKEKSFLQPLPNVHVRNSYKVEHKYLKVNRSNMITYRSNQYSVPAEYFGKTVEVQVYDQRLFVYYNTKLIVEHPITNRKLNYQQQHYLETLAVSYGDHDDINQLALDNLKTIGDMYDD</sequence>
<dbReference type="PANTHER" id="PTHR35004:SF6">
    <property type="entry name" value="TRANSPOSASE"/>
    <property type="match status" value="1"/>
</dbReference>
<keyword evidence="4" id="KW-1185">Reference proteome</keyword>
<dbReference type="InterPro" id="IPR036397">
    <property type="entry name" value="RNaseH_sf"/>
</dbReference>
<dbReference type="Gene3D" id="3.30.420.10">
    <property type="entry name" value="Ribonuclease H-like superfamily/Ribonuclease H"/>
    <property type="match status" value="1"/>
</dbReference>
<name>G5JJW4_9STAP</name>
<evidence type="ECO:0000259" key="2">
    <source>
        <dbReference type="PROSITE" id="PS50994"/>
    </source>
</evidence>
<dbReference type="PROSITE" id="PS50994">
    <property type="entry name" value="INTEGRASE"/>
    <property type="match status" value="1"/>
</dbReference>
<proteinExistence type="inferred from homology"/>
<reference evidence="3 4" key="1">
    <citation type="journal article" date="2012" name="BMC Genomics">
        <title>Comparative genomic analysis of the genus Staphylococcus including Staphylococcus aureus and its newly described sister species Staphylococcus simiae.</title>
        <authorList>
            <person name="Suzuki H."/>
            <person name="Lefebure T."/>
            <person name="Pavinski Bitar P."/>
            <person name="Stanhope M.J."/>
        </authorList>
    </citation>
    <scope>NUCLEOTIDE SEQUENCE [LARGE SCALE GENOMIC DNA]</scope>
    <source>
        <strain evidence="3 4">CCM 7213</strain>
    </source>
</reference>
<evidence type="ECO:0000313" key="4">
    <source>
        <dbReference type="Proteomes" id="UP000005413"/>
    </source>
</evidence>
<dbReference type="GO" id="GO:0015074">
    <property type="term" value="P:DNA integration"/>
    <property type="evidence" value="ECO:0007669"/>
    <property type="project" value="InterPro"/>
</dbReference>
<dbReference type="Proteomes" id="UP000005413">
    <property type="component" value="Unassembled WGS sequence"/>
</dbReference>
<feature type="domain" description="Integrase catalytic" evidence="2">
    <location>
        <begin position="1"/>
        <end position="118"/>
    </location>
</feature>
<evidence type="ECO:0000313" key="3">
    <source>
        <dbReference type="EMBL" id="EHJ07519.1"/>
    </source>
</evidence>
<dbReference type="PATRIC" id="fig|911238.3.peg.1545"/>
<comment type="similarity">
    <text evidence="1">Belongs to the transposase IS21/IS408/IS1162 family.</text>
</comment>